<protein>
    <recommendedName>
        <fullName evidence="4">Zinc ribbon domain-containing protein</fullName>
    </recommendedName>
</protein>
<evidence type="ECO:0000313" key="2">
    <source>
        <dbReference type="EMBL" id="GGL53172.1"/>
    </source>
</evidence>
<reference evidence="2" key="1">
    <citation type="journal article" date="2014" name="Int. J. Syst. Evol. Microbiol.">
        <title>Complete genome sequence of Corynebacterium casei LMG S-19264T (=DSM 44701T), isolated from a smear-ripened cheese.</title>
        <authorList>
            <consortium name="US DOE Joint Genome Institute (JGI-PGF)"/>
            <person name="Walter F."/>
            <person name="Albersmeier A."/>
            <person name="Kalinowski J."/>
            <person name="Ruckert C."/>
        </authorList>
    </citation>
    <scope>NUCLEOTIDE SEQUENCE</scope>
    <source>
        <strain evidence="2">JCM 19596</strain>
    </source>
</reference>
<evidence type="ECO:0008006" key="4">
    <source>
        <dbReference type="Google" id="ProtNLM"/>
    </source>
</evidence>
<dbReference type="AlphaFoldDB" id="A0A830FJK7"/>
<dbReference type="OrthoDB" id="177608at2157"/>
<keyword evidence="1" id="KW-0472">Membrane</keyword>
<sequence>MPTRDTTIVLLFALAAVALLLVNPALWFLSALLVLFALGARLLLRGLSTDQTDHAPPANCPDCGAPNDPDATTCQYCDAAL</sequence>
<name>A0A830FJK7_9EURY</name>
<accession>A0A830FJK7</accession>
<keyword evidence="3" id="KW-1185">Reference proteome</keyword>
<evidence type="ECO:0000256" key="1">
    <source>
        <dbReference type="SAM" id="Phobius"/>
    </source>
</evidence>
<dbReference type="RefSeq" id="WP_188977148.1">
    <property type="nucleotide sequence ID" value="NZ_BMPG01000001.1"/>
</dbReference>
<feature type="transmembrane region" description="Helical" evidence="1">
    <location>
        <begin position="12"/>
        <end position="38"/>
    </location>
</feature>
<organism evidence="2 3">
    <name type="scientific">Halocalculus aciditolerans</name>
    <dbReference type="NCBI Taxonomy" id="1383812"/>
    <lineage>
        <taxon>Archaea</taxon>
        <taxon>Methanobacteriati</taxon>
        <taxon>Methanobacteriota</taxon>
        <taxon>Stenosarchaea group</taxon>
        <taxon>Halobacteria</taxon>
        <taxon>Halobacteriales</taxon>
        <taxon>Halobacteriaceae</taxon>
        <taxon>Halocalculus</taxon>
    </lineage>
</organism>
<evidence type="ECO:0000313" key="3">
    <source>
        <dbReference type="Proteomes" id="UP000607197"/>
    </source>
</evidence>
<reference evidence="2" key="2">
    <citation type="submission" date="2020-09" db="EMBL/GenBank/DDBJ databases">
        <authorList>
            <person name="Sun Q."/>
            <person name="Ohkuma M."/>
        </authorList>
    </citation>
    <scope>NUCLEOTIDE SEQUENCE</scope>
    <source>
        <strain evidence="2">JCM 19596</strain>
    </source>
</reference>
<gene>
    <name evidence="2" type="ORF">GCM10009039_09230</name>
</gene>
<keyword evidence="1" id="KW-1133">Transmembrane helix</keyword>
<keyword evidence="1" id="KW-0812">Transmembrane</keyword>
<comment type="caution">
    <text evidence="2">The sequence shown here is derived from an EMBL/GenBank/DDBJ whole genome shotgun (WGS) entry which is preliminary data.</text>
</comment>
<dbReference type="EMBL" id="BMPG01000001">
    <property type="protein sequence ID" value="GGL53172.1"/>
    <property type="molecule type" value="Genomic_DNA"/>
</dbReference>
<dbReference type="Proteomes" id="UP000607197">
    <property type="component" value="Unassembled WGS sequence"/>
</dbReference>
<proteinExistence type="predicted"/>